<comment type="caution">
    <text evidence="1">The sequence shown here is derived from an EMBL/GenBank/DDBJ whole genome shotgun (WGS) entry which is preliminary data.</text>
</comment>
<evidence type="ECO:0000313" key="1">
    <source>
        <dbReference type="EMBL" id="CAG8813985.1"/>
    </source>
</evidence>
<reference evidence="1" key="1">
    <citation type="submission" date="2021-06" db="EMBL/GenBank/DDBJ databases">
        <authorList>
            <person name="Kallberg Y."/>
            <person name="Tangrot J."/>
            <person name="Rosling A."/>
        </authorList>
    </citation>
    <scope>NUCLEOTIDE SEQUENCE</scope>
    <source>
        <strain evidence="1">MA461A</strain>
    </source>
</reference>
<organism evidence="1 2">
    <name type="scientific">Racocetra persica</name>
    <dbReference type="NCBI Taxonomy" id="160502"/>
    <lineage>
        <taxon>Eukaryota</taxon>
        <taxon>Fungi</taxon>
        <taxon>Fungi incertae sedis</taxon>
        <taxon>Mucoromycota</taxon>
        <taxon>Glomeromycotina</taxon>
        <taxon>Glomeromycetes</taxon>
        <taxon>Diversisporales</taxon>
        <taxon>Gigasporaceae</taxon>
        <taxon>Racocetra</taxon>
    </lineage>
</organism>
<dbReference type="Proteomes" id="UP000789920">
    <property type="component" value="Unassembled WGS sequence"/>
</dbReference>
<feature type="non-terminal residue" evidence="1">
    <location>
        <position position="140"/>
    </location>
</feature>
<accession>A0ACA9RVZ1</accession>
<protein>
    <submittedName>
        <fullName evidence="1">27553_t:CDS:1</fullName>
    </submittedName>
</protein>
<gene>
    <name evidence="1" type="ORF">RPERSI_LOCUS23891</name>
</gene>
<evidence type="ECO:0000313" key="2">
    <source>
        <dbReference type="Proteomes" id="UP000789920"/>
    </source>
</evidence>
<name>A0ACA9RVZ1_9GLOM</name>
<keyword evidence="2" id="KW-1185">Reference proteome</keyword>
<proteinExistence type="predicted"/>
<feature type="non-terminal residue" evidence="1">
    <location>
        <position position="1"/>
    </location>
</feature>
<dbReference type="EMBL" id="CAJVQC010075618">
    <property type="protein sequence ID" value="CAG8813985.1"/>
    <property type="molecule type" value="Genomic_DNA"/>
</dbReference>
<sequence length="140" mass="16536">IKKRSSDNYLKHGSFCFIRAYKHIWENGKEEWNAYEMMWIVFVYSNTSQYANARETTKLSINHHLESMVGKMESNVLIVNDVDLEKFFEKYRDEFENEFDEIIDLRPTSQLTKTIPEAKVNVVFNKSSRIYDGTGFNLTA</sequence>